<feature type="domain" description="PRD" evidence="1">
    <location>
        <begin position="174"/>
        <end position="279"/>
    </location>
</feature>
<sequence length="279" mass="32409">MEKYVIKKILSNNVVLVENQNQNYILVGKGIGFGKKKGFVLENPQVIEEKFISLKGLSENEYESFLSKIDPKIIELVEKIMVMIKKELGKELNPNVHVGLIDHINFAIKRLKEGIEIVNPFLFETKLLYPTEYDLAEKAVDILKNHLNIDIPEAEIGFLALHIYGGRENKSKKEALKNSKMLNTILNYIEKKFDMHIEKNSFDYKRFIMHLRGVIDRVVNHKTIENILLSKVKEDLMIEFKVAYDLSKIMEKTLKINIPESEIGYIAMHLHRLNSQKSR</sequence>
<organism evidence="2 3">
    <name type="scientific">Crassaminicella indica</name>
    <dbReference type="NCBI Taxonomy" id="2855394"/>
    <lineage>
        <taxon>Bacteria</taxon>
        <taxon>Bacillati</taxon>
        <taxon>Bacillota</taxon>
        <taxon>Clostridia</taxon>
        <taxon>Eubacteriales</taxon>
        <taxon>Clostridiaceae</taxon>
        <taxon>Crassaminicella</taxon>
    </lineage>
</organism>
<dbReference type="EMBL" id="CP078093">
    <property type="protein sequence ID" value="QXM05343.1"/>
    <property type="molecule type" value="Genomic_DNA"/>
</dbReference>
<evidence type="ECO:0000259" key="1">
    <source>
        <dbReference type="PROSITE" id="PS51372"/>
    </source>
</evidence>
<feature type="domain" description="PRD" evidence="1">
    <location>
        <begin position="68"/>
        <end position="173"/>
    </location>
</feature>
<dbReference type="RefSeq" id="WP_218282042.1">
    <property type="nucleotide sequence ID" value="NZ_CP078093.1"/>
</dbReference>
<dbReference type="Proteomes" id="UP000886818">
    <property type="component" value="Chromosome"/>
</dbReference>
<evidence type="ECO:0000313" key="2">
    <source>
        <dbReference type="EMBL" id="QXM05343.1"/>
    </source>
</evidence>
<dbReference type="PANTHER" id="PTHR30185:SF16">
    <property type="entry name" value="PROTEIN GLCT"/>
    <property type="match status" value="1"/>
</dbReference>
<dbReference type="PANTHER" id="PTHR30185">
    <property type="entry name" value="CRYPTIC BETA-GLUCOSIDE BGL OPERON ANTITERMINATOR"/>
    <property type="match status" value="1"/>
</dbReference>
<proteinExistence type="predicted"/>
<accession>A0ABX8R8J6</accession>
<name>A0ABX8R8J6_9CLOT</name>
<dbReference type="SMART" id="SM01061">
    <property type="entry name" value="CAT_RBD"/>
    <property type="match status" value="1"/>
</dbReference>
<dbReference type="Pfam" id="PF03123">
    <property type="entry name" value="CAT_RBD"/>
    <property type="match status" value="1"/>
</dbReference>
<dbReference type="Pfam" id="PF00874">
    <property type="entry name" value="PRD"/>
    <property type="match status" value="2"/>
</dbReference>
<dbReference type="InterPro" id="IPR050661">
    <property type="entry name" value="BglG_antiterminators"/>
</dbReference>
<evidence type="ECO:0000313" key="3">
    <source>
        <dbReference type="Proteomes" id="UP000886818"/>
    </source>
</evidence>
<protein>
    <submittedName>
        <fullName evidence="2">PRD domain-containing protein</fullName>
    </submittedName>
</protein>
<reference evidence="2" key="1">
    <citation type="submission" date="2021-07" db="EMBL/GenBank/DDBJ databases">
        <title>Complete genome sequence of Crassaminicella sp. 143-21, isolated from a deep-sea hydrothermal vent.</title>
        <authorList>
            <person name="Li X."/>
        </authorList>
    </citation>
    <scope>NUCLEOTIDE SEQUENCE</scope>
    <source>
        <strain evidence="2">143-21</strain>
    </source>
</reference>
<dbReference type="InterPro" id="IPR004341">
    <property type="entry name" value="CAT_RNA-bd_dom"/>
</dbReference>
<dbReference type="PROSITE" id="PS51372">
    <property type="entry name" value="PRD_2"/>
    <property type="match status" value="2"/>
</dbReference>
<keyword evidence="3" id="KW-1185">Reference proteome</keyword>
<dbReference type="InterPro" id="IPR011608">
    <property type="entry name" value="PRD"/>
</dbReference>
<gene>
    <name evidence="2" type="ORF">KVH43_08040</name>
</gene>